<proteinExistence type="predicted"/>
<dbReference type="PANTHER" id="PTHR48222:SF4">
    <property type="entry name" value="PROTEINASE INHIBITOR, PROPEPTIDE"/>
    <property type="match status" value="1"/>
</dbReference>
<dbReference type="InterPro" id="IPR037045">
    <property type="entry name" value="S8pro/Inhibitor_I9_sf"/>
</dbReference>
<protein>
    <submittedName>
        <fullName evidence="3">Subtilisin-like protease SBT1.7</fullName>
    </submittedName>
</protein>
<evidence type="ECO:0000259" key="2">
    <source>
        <dbReference type="Pfam" id="PF05922"/>
    </source>
</evidence>
<dbReference type="Pfam" id="PF05922">
    <property type="entry name" value="Inhibitor_I9"/>
    <property type="match status" value="1"/>
</dbReference>
<keyword evidence="4" id="KW-1185">Reference proteome</keyword>
<evidence type="ECO:0000313" key="4">
    <source>
        <dbReference type="Proteomes" id="UP000250321"/>
    </source>
</evidence>
<evidence type="ECO:0000256" key="1">
    <source>
        <dbReference type="SAM" id="SignalP"/>
    </source>
</evidence>
<dbReference type="Proteomes" id="UP000250321">
    <property type="component" value="Unassembled WGS sequence"/>
</dbReference>
<dbReference type="GO" id="GO:0008233">
    <property type="term" value="F:peptidase activity"/>
    <property type="evidence" value="ECO:0007669"/>
    <property type="project" value="UniProtKB-KW"/>
</dbReference>
<dbReference type="AlphaFoldDB" id="A0A314XN13"/>
<sequence length="144" mass="16689">MKLRLAKSEKMKIHICMLPLTFMLLALSHISCVVAEEREQQMKKTYIIRMDKSRMPASFGDDHFQWYGSSLKSVSKSADVLYTYRIIIHGFSTRLTAEEAELLEKQSGIVSVLPELRYELHTTRTPEFLGPFPETRPSSRHQIK</sequence>
<feature type="domain" description="Inhibitor I9" evidence="2">
    <location>
        <begin position="45"/>
        <end position="121"/>
    </location>
</feature>
<feature type="signal peptide" evidence="1">
    <location>
        <begin position="1"/>
        <end position="35"/>
    </location>
</feature>
<feature type="chain" id="PRO_5016414024" evidence="1">
    <location>
        <begin position="36"/>
        <end position="144"/>
    </location>
</feature>
<gene>
    <name evidence="3" type="ORF">Pyn_27083</name>
</gene>
<accession>A0A314XN13</accession>
<comment type="caution">
    <text evidence="3">The sequence shown here is derived from an EMBL/GenBank/DDBJ whole genome shotgun (WGS) entry which is preliminary data.</text>
</comment>
<dbReference type="InterPro" id="IPR010259">
    <property type="entry name" value="S8pro/Inhibitor_I9"/>
</dbReference>
<dbReference type="Gene3D" id="3.30.70.80">
    <property type="entry name" value="Peptidase S8 propeptide/proteinase inhibitor I9"/>
    <property type="match status" value="1"/>
</dbReference>
<dbReference type="STRING" id="2094558.A0A314XN13"/>
<keyword evidence="3" id="KW-0645">Protease</keyword>
<organism evidence="3 4">
    <name type="scientific">Prunus yedoensis var. nudiflora</name>
    <dbReference type="NCBI Taxonomy" id="2094558"/>
    <lineage>
        <taxon>Eukaryota</taxon>
        <taxon>Viridiplantae</taxon>
        <taxon>Streptophyta</taxon>
        <taxon>Embryophyta</taxon>
        <taxon>Tracheophyta</taxon>
        <taxon>Spermatophyta</taxon>
        <taxon>Magnoliopsida</taxon>
        <taxon>eudicotyledons</taxon>
        <taxon>Gunneridae</taxon>
        <taxon>Pentapetalae</taxon>
        <taxon>rosids</taxon>
        <taxon>fabids</taxon>
        <taxon>Rosales</taxon>
        <taxon>Rosaceae</taxon>
        <taxon>Amygdaloideae</taxon>
        <taxon>Amygdaleae</taxon>
        <taxon>Prunus</taxon>
    </lineage>
</organism>
<dbReference type="EMBL" id="PJQY01002449">
    <property type="protein sequence ID" value="PQP93528.1"/>
    <property type="molecule type" value="Genomic_DNA"/>
</dbReference>
<keyword evidence="1" id="KW-0732">Signal</keyword>
<dbReference type="FunFam" id="3.30.70.80:FF:000003">
    <property type="entry name" value="Subtilisin-like protease SBT1.9"/>
    <property type="match status" value="1"/>
</dbReference>
<reference evidence="3 4" key="1">
    <citation type="submission" date="2018-02" db="EMBL/GenBank/DDBJ databases">
        <title>Draft genome of wild Prunus yedoensis var. nudiflora.</title>
        <authorList>
            <person name="Baek S."/>
            <person name="Kim J.-H."/>
            <person name="Choi K."/>
            <person name="Kim G.-B."/>
            <person name="Cho A."/>
            <person name="Jang H."/>
            <person name="Shin C.-H."/>
            <person name="Yu H.-J."/>
            <person name="Mun J.-H."/>
        </authorList>
    </citation>
    <scope>NUCLEOTIDE SEQUENCE [LARGE SCALE GENOMIC DNA]</scope>
    <source>
        <strain evidence="4">cv. Jeju island</strain>
        <tissue evidence="3">Leaf</tissue>
    </source>
</reference>
<dbReference type="PANTHER" id="PTHR48222">
    <property type="entry name" value="PROTEINASE INHIBITOR, PROPEPTIDE"/>
    <property type="match status" value="1"/>
</dbReference>
<dbReference type="GO" id="GO:0006508">
    <property type="term" value="P:proteolysis"/>
    <property type="evidence" value="ECO:0007669"/>
    <property type="project" value="UniProtKB-KW"/>
</dbReference>
<keyword evidence="3" id="KW-0378">Hydrolase</keyword>
<name>A0A314XN13_PRUYE</name>
<evidence type="ECO:0000313" key="3">
    <source>
        <dbReference type="EMBL" id="PQP93528.1"/>
    </source>
</evidence>
<dbReference type="OrthoDB" id="1726373at2759"/>